<dbReference type="InterPro" id="IPR043148">
    <property type="entry name" value="TagF_C"/>
</dbReference>
<dbReference type="AlphaFoldDB" id="A0A367UH92"/>
<protein>
    <submittedName>
        <fullName evidence="2">Uncharacterized protein</fullName>
    </submittedName>
</protein>
<dbReference type="Proteomes" id="UP000252419">
    <property type="component" value="Unassembled WGS sequence"/>
</dbReference>
<gene>
    <name evidence="2" type="ORF">TH5_02995</name>
</gene>
<evidence type="ECO:0000313" key="2">
    <source>
        <dbReference type="EMBL" id="RCK07371.1"/>
    </source>
</evidence>
<keyword evidence="1" id="KW-0812">Transmembrane</keyword>
<reference evidence="2 3" key="1">
    <citation type="submission" date="2014-07" db="EMBL/GenBank/DDBJ databases">
        <title>Draft genome sequence of Thalassospira xianhensis P-4 (MCCC 1A02616).</title>
        <authorList>
            <person name="Lai Q."/>
            <person name="Shao Z."/>
        </authorList>
    </citation>
    <scope>NUCLEOTIDE SEQUENCE [LARGE SCALE GENOMIC DNA]</scope>
    <source>
        <strain evidence="2 3">MCCC 1A02616</strain>
    </source>
</reference>
<sequence length="474" mass="55153">MKKKTLALYVRGPGEYADFLTTAKLLVDDYRIVIINETSAEKHGYGYLKKEAEALGCKCYDLSHKMNTARRINILGILLKSSIITIPMLSYIVASNLVRLRFDKIRTPNYIFHPFIIKSLLKKILSKESPNALLINNVNGGTLGELAIRCARELNIKSILIPYTFISPIAPARILAERLKITGYKLYIVQKYFPEWLYLYDGSYILRRPLFYVMTLKFLKSSPPKPWVQDSSSADVMIVESKFMETHYRGLGITHRNMEIIGKPNYDYLYSLYENKETLTHHLYKELKFEQKKPFILLAIPPRFVGFKEKEGQASEFSNYDEIITFLLDKISHLRKFNILICLHPRERSNIKDQVFRKDTLPSHMKYSTRDTAELMSVSQLYIMAGSSTALWALALKLPVIDYDVYGFQFGFFKENPDVIQVSQKQEFQELLKCLDEDKNFIKNKRETLHKKKSYYGLLDGQSANRLKYIIKKQ</sequence>
<keyword evidence="3" id="KW-1185">Reference proteome</keyword>
<proteinExistence type="predicted"/>
<keyword evidence="1" id="KW-1133">Transmembrane helix</keyword>
<dbReference type="SUPFAM" id="SSF53756">
    <property type="entry name" value="UDP-Glycosyltransferase/glycogen phosphorylase"/>
    <property type="match status" value="1"/>
</dbReference>
<accession>A0A367UH92</accession>
<evidence type="ECO:0000313" key="3">
    <source>
        <dbReference type="Proteomes" id="UP000252419"/>
    </source>
</evidence>
<evidence type="ECO:0000256" key="1">
    <source>
        <dbReference type="SAM" id="Phobius"/>
    </source>
</evidence>
<dbReference type="Gene3D" id="3.40.50.12580">
    <property type="match status" value="1"/>
</dbReference>
<feature type="transmembrane region" description="Helical" evidence="1">
    <location>
        <begin position="72"/>
        <end position="94"/>
    </location>
</feature>
<organism evidence="2 3">
    <name type="scientific">Thalassospira xianhensis MCCC 1A02616</name>
    <dbReference type="NCBI Taxonomy" id="1177929"/>
    <lineage>
        <taxon>Bacteria</taxon>
        <taxon>Pseudomonadati</taxon>
        <taxon>Pseudomonadota</taxon>
        <taxon>Alphaproteobacteria</taxon>
        <taxon>Rhodospirillales</taxon>
        <taxon>Thalassospiraceae</taxon>
        <taxon>Thalassospira</taxon>
    </lineage>
</organism>
<dbReference type="EMBL" id="JPWA01000002">
    <property type="protein sequence ID" value="RCK07371.1"/>
    <property type="molecule type" value="Genomic_DNA"/>
</dbReference>
<comment type="caution">
    <text evidence="2">The sequence shown here is derived from an EMBL/GenBank/DDBJ whole genome shotgun (WGS) entry which is preliminary data.</text>
</comment>
<dbReference type="RefSeq" id="WP_114120596.1">
    <property type="nucleotide sequence ID" value="NZ_JPWA01000002.1"/>
</dbReference>
<keyword evidence="1" id="KW-0472">Membrane</keyword>
<name>A0A367UH92_9PROT</name>